<dbReference type="AlphaFoldDB" id="A0A0Q3QRL3"/>
<feature type="compositionally biased region" description="Gly residues" evidence="1">
    <location>
        <begin position="53"/>
        <end position="67"/>
    </location>
</feature>
<reference evidence="3 4" key="1">
    <citation type="journal article" date="2010" name="Nature">
        <title>Genome sequencing and analysis of the model grass Brachypodium distachyon.</title>
        <authorList>
            <consortium name="International Brachypodium Initiative"/>
        </authorList>
    </citation>
    <scope>NUCLEOTIDE SEQUENCE [LARGE SCALE GENOMIC DNA]</scope>
    <source>
        <strain evidence="3 4">Bd21</strain>
    </source>
</reference>
<proteinExistence type="predicted"/>
<evidence type="ECO:0000256" key="1">
    <source>
        <dbReference type="SAM" id="MobiDB-lite"/>
    </source>
</evidence>
<dbReference type="Proteomes" id="UP000008810">
    <property type="component" value="Chromosome 2"/>
</dbReference>
<accession>A0A0Q3QRL3</accession>
<dbReference type="Gramene" id="KQK04098">
    <property type="protein sequence ID" value="KQK04098"/>
    <property type="gene ID" value="BRADI_2g11670v3"/>
</dbReference>
<feature type="compositionally biased region" description="Gly residues" evidence="1">
    <location>
        <begin position="90"/>
        <end position="99"/>
    </location>
</feature>
<feature type="signal peptide" evidence="2">
    <location>
        <begin position="1"/>
        <end position="25"/>
    </location>
</feature>
<reference evidence="4" key="3">
    <citation type="submission" date="2018-08" db="UniProtKB">
        <authorList>
            <consortium name="EnsemblPlants"/>
        </authorList>
    </citation>
    <scope>IDENTIFICATION</scope>
    <source>
        <strain evidence="4">cv. Bd21</strain>
    </source>
</reference>
<feature type="region of interest" description="Disordered" evidence="1">
    <location>
        <begin position="29"/>
        <end position="135"/>
    </location>
</feature>
<protein>
    <submittedName>
        <fullName evidence="3 4">Uncharacterized protein</fullName>
    </submittedName>
</protein>
<keyword evidence="2" id="KW-0732">Signal</keyword>
<dbReference type="EMBL" id="CM000881">
    <property type="protein sequence ID" value="KQK04098.2"/>
    <property type="molecule type" value="Genomic_DNA"/>
</dbReference>
<feature type="chain" id="PRO_5036297615" evidence="2">
    <location>
        <begin position="26"/>
        <end position="135"/>
    </location>
</feature>
<name>A0A0Q3QRL3_BRADI</name>
<keyword evidence="5" id="KW-1185">Reference proteome</keyword>
<organism evidence="3">
    <name type="scientific">Brachypodium distachyon</name>
    <name type="common">Purple false brome</name>
    <name type="synonym">Trachynia distachya</name>
    <dbReference type="NCBI Taxonomy" id="15368"/>
    <lineage>
        <taxon>Eukaryota</taxon>
        <taxon>Viridiplantae</taxon>
        <taxon>Streptophyta</taxon>
        <taxon>Embryophyta</taxon>
        <taxon>Tracheophyta</taxon>
        <taxon>Spermatophyta</taxon>
        <taxon>Magnoliopsida</taxon>
        <taxon>Liliopsida</taxon>
        <taxon>Poales</taxon>
        <taxon>Poaceae</taxon>
        <taxon>BOP clade</taxon>
        <taxon>Pooideae</taxon>
        <taxon>Stipodae</taxon>
        <taxon>Brachypodieae</taxon>
        <taxon>Brachypodium</taxon>
    </lineage>
</organism>
<evidence type="ECO:0000256" key="2">
    <source>
        <dbReference type="SAM" id="SignalP"/>
    </source>
</evidence>
<dbReference type="InParanoid" id="A0A0Q3QRL3"/>
<evidence type="ECO:0000313" key="4">
    <source>
        <dbReference type="EnsemblPlants" id="KQK04098"/>
    </source>
</evidence>
<evidence type="ECO:0000313" key="3">
    <source>
        <dbReference type="EMBL" id="KQK04098.2"/>
    </source>
</evidence>
<gene>
    <name evidence="3" type="ORF">BRADI_2g11670v3</name>
</gene>
<dbReference type="EnsemblPlants" id="KQK04098">
    <property type="protein sequence ID" value="KQK04098"/>
    <property type="gene ID" value="BRADI_2g11670v3"/>
</dbReference>
<reference evidence="3" key="2">
    <citation type="submission" date="2017-06" db="EMBL/GenBank/DDBJ databases">
        <title>WGS assembly of Brachypodium distachyon.</title>
        <authorList>
            <consortium name="The International Brachypodium Initiative"/>
            <person name="Lucas S."/>
            <person name="Harmon-Smith M."/>
            <person name="Lail K."/>
            <person name="Tice H."/>
            <person name="Grimwood J."/>
            <person name="Bruce D."/>
            <person name="Barry K."/>
            <person name="Shu S."/>
            <person name="Lindquist E."/>
            <person name="Wang M."/>
            <person name="Pitluck S."/>
            <person name="Vogel J.P."/>
            <person name="Garvin D.F."/>
            <person name="Mockler T.C."/>
            <person name="Schmutz J."/>
            <person name="Rokhsar D."/>
            <person name="Bevan M.W."/>
        </authorList>
    </citation>
    <scope>NUCLEOTIDE SEQUENCE</scope>
    <source>
        <strain evidence="3">Bd21</strain>
    </source>
</reference>
<evidence type="ECO:0000313" key="5">
    <source>
        <dbReference type="Proteomes" id="UP000008810"/>
    </source>
</evidence>
<sequence>MRATCRYSSPSVLLLSLFLFDLGRAAASRGVEAAVGSGGRQPAGDEEEEGGRQQAGGGGQQGSGGSSQQGRRRRRGGGGGQQGSGLSARRGGGGGGGRPAGEWIVGPQGRRRGANSGHRASPDMVGLLQFSPWNN</sequence>